<keyword evidence="3" id="KW-1185">Reference proteome</keyword>
<dbReference type="EMBL" id="LYPB01000058">
    <property type="protein sequence ID" value="OAS19223.1"/>
    <property type="molecule type" value="Genomic_DNA"/>
</dbReference>
<protein>
    <submittedName>
        <fullName evidence="2">Uncharacterized protein</fullName>
    </submittedName>
</protein>
<sequence length="104" mass="11598">MSEDQDLKQHSSLPQQETAPSSVSPVIAWEQSRERSSTNCSNSNVIDIDTYRRQDSTTIDSEATVTVREFPSFHNEEPVRLIMVSSGFGQKITVHANMPQCKAA</sequence>
<dbReference type="AlphaFoldDB" id="A0A198AE50"/>
<evidence type="ECO:0000256" key="1">
    <source>
        <dbReference type="SAM" id="MobiDB-lite"/>
    </source>
</evidence>
<dbReference type="RefSeq" id="WP_068663621.1">
    <property type="nucleotide sequence ID" value="NZ_LYPB01000058.1"/>
</dbReference>
<comment type="caution">
    <text evidence="2">The sequence shown here is derived from an EMBL/GenBank/DDBJ whole genome shotgun (WGS) entry which is preliminary data.</text>
</comment>
<evidence type="ECO:0000313" key="3">
    <source>
        <dbReference type="Proteomes" id="UP000078454"/>
    </source>
</evidence>
<evidence type="ECO:0000313" key="2">
    <source>
        <dbReference type="EMBL" id="OAS19223.1"/>
    </source>
</evidence>
<dbReference type="STRING" id="1850517.A8708_26280"/>
<proteinExistence type="predicted"/>
<dbReference type="OrthoDB" id="2634899at2"/>
<reference evidence="2 3" key="1">
    <citation type="submission" date="2016-05" db="EMBL/GenBank/DDBJ databases">
        <title>Paenibacillus sp. 1ZS3-15 nov., isolated from the rhizosphere soil.</title>
        <authorList>
            <person name="Zhang X.X."/>
            <person name="Zhang J."/>
        </authorList>
    </citation>
    <scope>NUCLEOTIDE SEQUENCE [LARGE SCALE GENOMIC DNA]</scope>
    <source>
        <strain evidence="2 3">1ZS3-15</strain>
    </source>
</reference>
<feature type="compositionally biased region" description="Polar residues" evidence="1">
    <location>
        <begin position="10"/>
        <end position="24"/>
    </location>
</feature>
<gene>
    <name evidence="2" type="ORF">A8708_26280</name>
</gene>
<dbReference type="Proteomes" id="UP000078454">
    <property type="component" value="Unassembled WGS sequence"/>
</dbReference>
<accession>A0A198AE50</accession>
<feature type="region of interest" description="Disordered" evidence="1">
    <location>
        <begin position="1"/>
        <end position="25"/>
    </location>
</feature>
<organism evidence="2 3">
    <name type="scientific">Paenibacillus oryzisoli</name>
    <dbReference type="NCBI Taxonomy" id="1850517"/>
    <lineage>
        <taxon>Bacteria</taxon>
        <taxon>Bacillati</taxon>
        <taxon>Bacillota</taxon>
        <taxon>Bacilli</taxon>
        <taxon>Bacillales</taxon>
        <taxon>Paenibacillaceae</taxon>
        <taxon>Paenibacillus</taxon>
    </lineage>
</organism>
<name>A0A198AE50_9BACL</name>